<keyword evidence="1" id="KW-0812">Transmembrane</keyword>
<evidence type="ECO:0000313" key="3">
    <source>
        <dbReference type="EMBL" id="MBE9143255.1"/>
    </source>
</evidence>
<dbReference type="Proteomes" id="UP000640725">
    <property type="component" value="Unassembled WGS sequence"/>
</dbReference>
<keyword evidence="1" id="KW-1133">Transmembrane helix</keyword>
<feature type="domain" description="Transglutaminase-like" evidence="2">
    <location>
        <begin position="425"/>
        <end position="495"/>
    </location>
</feature>
<dbReference type="Pfam" id="PF01841">
    <property type="entry name" value="Transglut_core"/>
    <property type="match status" value="1"/>
</dbReference>
<sequence length="664" mass="75926">MKTPPFLLGVTLIFWGWQTGLLAFALPMALILESSRFIQWRWNFSSQDIRNITNFCLILVILIGIILIINTHSIQFIYTLLQWLPIILFPLVLAQTYSISDTIDIRTLFLLLNSFSSPHQKPEQFYLNLTYFYFILCILSTSAVNIQDISFYIGMFLLVAIALFSSRSKRFSTLIWIGLILCAGSLGLVGQMGLHRLHLSFEQAIIEQLSSLSFQDADPFQKSTAMGDIGVLKLSNNIFFRVATDDSETTPILLRESTYNKYKSSSWFATNSQFKSIQPAQNLTTWQLAQQQKNYSKMMFTGGLTRKKGLLKLPNGTFKINQLPVLKVEKNQYGTVKVQGNPDLMSYQILFNPNINSDSPPTEADLQIPPSEKLAISQIVQQLNLKGKPPQEILKRVKGFFEDNFSYSLQLLGKDRGQTPLSSFLLKNRSGHCEYFATATALLLREVGIPTRYAIGFSVSEFSALENQFIVRGRDGHAWTLVYIDGIWQNFDTTPGGWSTIEDAAAPQWEIITDIGSFVGFQLTLFLKYISTLNLLKYSGLLMIPLVLIVIQFSSKKRVHRLTAKRILSKPVFSAQQPGTDSEFYLIEKSLNELGFFRHSSESLKYWIQRLKQELPKNPLIEDLSAIVELHYRYRFDPQGINKMEREELKAMIKSWLNRYQKKE</sequence>
<evidence type="ECO:0000259" key="2">
    <source>
        <dbReference type="SMART" id="SM00460"/>
    </source>
</evidence>
<feature type="transmembrane region" description="Helical" evidence="1">
    <location>
        <begin position="173"/>
        <end position="194"/>
    </location>
</feature>
<comment type="caution">
    <text evidence="3">The sequence shown here is derived from an EMBL/GenBank/DDBJ whole genome shotgun (WGS) entry which is preliminary data.</text>
</comment>
<dbReference type="Gene3D" id="3.10.620.30">
    <property type="match status" value="1"/>
</dbReference>
<dbReference type="InterPro" id="IPR052901">
    <property type="entry name" value="Bact_TGase-like"/>
</dbReference>
<feature type="transmembrane region" description="Helical" evidence="1">
    <location>
        <begin position="149"/>
        <end position="166"/>
    </location>
</feature>
<accession>A0ABR9UA06</accession>
<dbReference type="PANTHER" id="PTHR42736">
    <property type="entry name" value="PROTEIN-GLUTAMINE GAMMA-GLUTAMYLTRANSFERASE"/>
    <property type="match status" value="1"/>
</dbReference>
<dbReference type="SUPFAM" id="SSF54001">
    <property type="entry name" value="Cysteine proteinases"/>
    <property type="match status" value="1"/>
</dbReference>
<reference evidence="3 4" key="1">
    <citation type="submission" date="2020-10" db="EMBL/GenBank/DDBJ databases">
        <authorList>
            <person name="Castelo-Branco R."/>
            <person name="Eusebio N."/>
            <person name="Adriana R."/>
            <person name="Vieira A."/>
            <person name="Brugerolle De Fraissinette N."/>
            <person name="Rezende De Castro R."/>
            <person name="Schneider M.P."/>
            <person name="Vasconcelos V."/>
            <person name="Leao P.N."/>
        </authorList>
    </citation>
    <scope>NUCLEOTIDE SEQUENCE [LARGE SCALE GENOMIC DNA]</scope>
    <source>
        <strain evidence="3 4">LEGE 06226</strain>
    </source>
</reference>
<name>A0ABR9UA06_9CYAN</name>
<dbReference type="RefSeq" id="WP_193868858.1">
    <property type="nucleotide sequence ID" value="NZ_JADEWU010000014.1"/>
</dbReference>
<dbReference type="InterPro" id="IPR002931">
    <property type="entry name" value="Transglutaminase-like"/>
</dbReference>
<dbReference type="SMART" id="SM00460">
    <property type="entry name" value="TGc"/>
    <property type="match status" value="1"/>
</dbReference>
<organism evidence="3 4">
    <name type="scientific">Planktothrix mougeotii LEGE 06226</name>
    <dbReference type="NCBI Taxonomy" id="1828728"/>
    <lineage>
        <taxon>Bacteria</taxon>
        <taxon>Bacillati</taxon>
        <taxon>Cyanobacteriota</taxon>
        <taxon>Cyanophyceae</taxon>
        <taxon>Oscillatoriophycideae</taxon>
        <taxon>Oscillatoriales</taxon>
        <taxon>Microcoleaceae</taxon>
        <taxon>Planktothrix</taxon>
    </lineage>
</organism>
<evidence type="ECO:0000256" key="1">
    <source>
        <dbReference type="SAM" id="Phobius"/>
    </source>
</evidence>
<protein>
    <submittedName>
        <fullName evidence="3">Transglutaminase domain-containing protein</fullName>
    </submittedName>
</protein>
<keyword evidence="4" id="KW-1185">Reference proteome</keyword>
<dbReference type="InterPro" id="IPR038765">
    <property type="entry name" value="Papain-like_cys_pep_sf"/>
</dbReference>
<proteinExistence type="predicted"/>
<dbReference type="PANTHER" id="PTHR42736:SF1">
    <property type="entry name" value="PROTEIN-GLUTAMINE GAMMA-GLUTAMYLTRANSFERASE"/>
    <property type="match status" value="1"/>
</dbReference>
<feature type="transmembrane region" description="Helical" evidence="1">
    <location>
        <begin position="125"/>
        <end position="143"/>
    </location>
</feature>
<gene>
    <name evidence="3" type="ORF">IQ236_08465</name>
</gene>
<feature type="transmembrane region" description="Helical" evidence="1">
    <location>
        <begin position="76"/>
        <end position="94"/>
    </location>
</feature>
<feature type="transmembrane region" description="Helical" evidence="1">
    <location>
        <begin position="6"/>
        <end position="32"/>
    </location>
</feature>
<dbReference type="EMBL" id="JADEWU010000014">
    <property type="protein sequence ID" value="MBE9143255.1"/>
    <property type="molecule type" value="Genomic_DNA"/>
</dbReference>
<feature type="transmembrane region" description="Helical" evidence="1">
    <location>
        <begin position="535"/>
        <end position="553"/>
    </location>
</feature>
<evidence type="ECO:0000313" key="4">
    <source>
        <dbReference type="Proteomes" id="UP000640725"/>
    </source>
</evidence>
<feature type="transmembrane region" description="Helical" evidence="1">
    <location>
        <begin position="52"/>
        <end position="70"/>
    </location>
</feature>
<keyword evidence="1" id="KW-0472">Membrane</keyword>